<feature type="domain" description="DUF5641" evidence="1">
    <location>
        <begin position="511"/>
        <end position="603"/>
    </location>
</feature>
<dbReference type="AlphaFoldDB" id="A0A9R0F3E1"/>
<evidence type="ECO:0000313" key="2">
    <source>
        <dbReference type="Proteomes" id="UP000829999"/>
    </source>
</evidence>
<dbReference type="RefSeq" id="XP_050557660.1">
    <property type="nucleotide sequence ID" value="XM_050701703.1"/>
</dbReference>
<dbReference type="PANTHER" id="PTHR47331:SF5">
    <property type="entry name" value="RIBONUCLEASE H"/>
    <property type="match status" value="1"/>
</dbReference>
<organism evidence="2 3">
    <name type="scientific">Spodoptera frugiperda</name>
    <name type="common">Fall armyworm</name>
    <dbReference type="NCBI Taxonomy" id="7108"/>
    <lineage>
        <taxon>Eukaryota</taxon>
        <taxon>Metazoa</taxon>
        <taxon>Ecdysozoa</taxon>
        <taxon>Arthropoda</taxon>
        <taxon>Hexapoda</taxon>
        <taxon>Insecta</taxon>
        <taxon>Pterygota</taxon>
        <taxon>Neoptera</taxon>
        <taxon>Endopterygota</taxon>
        <taxon>Lepidoptera</taxon>
        <taxon>Glossata</taxon>
        <taxon>Ditrysia</taxon>
        <taxon>Noctuoidea</taxon>
        <taxon>Noctuidae</taxon>
        <taxon>Amphipyrinae</taxon>
        <taxon>Spodoptera</taxon>
    </lineage>
</organism>
<dbReference type="Proteomes" id="UP000829999">
    <property type="component" value="Chromosome 20"/>
</dbReference>
<proteinExistence type="predicted"/>
<dbReference type="InterPro" id="IPR005312">
    <property type="entry name" value="DUF1759"/>
</dbReference>
<evidence type="ECO:0000313" key="3">
    <source>
        <dbReference type="RefSeq" id="XP_050557660.1"/>
    </source>
</evidence>
<name>A0A9R0F3E1_SPOFR</name>
<reference evidence="3" key="1">
    <citation type="submission" date="2025-08" db="UniProtKB">
        <authorList>
            <consortium name="RefSeq"/>
        </authorList>
    </citation>
    <scope>IDENTIFICATION</scope>
    <source>
        <tissue evidence="3">Whole larval tissue</tissue>
    </source>
</reference>
<sequence>MADTLKTLLRKRSSLKSKLTIYSNYLSLIKSSAQISGLQRLDLQERFNKFDSLHSQFDELQTEIELLADDAETAFVEREDFDRQFFNLVALTRSLLGSSVNGAGSEAGFKDADSGAHVSNSFVRLPKIDLPHFDGNYQCWLEFRDTFTSLIHDNASINNINKFHYLRASLQGTAASLIKNIEFRSDHYMIAWDLLCERYNNEYLLVANHLQALFFDVKSVSRESSVSIRSLVDVINRNIRALANLKRPTQHWDDIIIFVMVKKLDLITSREWEEYRNNNIEGYPTITQFCSFLNRKADWLESVECNIINNIQDSNIVALNSNIKLNKNNSIKPKNSNQINKNSKCPLCSQVHTLYKCEFFRNLSIENRIQKAKDLTVCLNCLRTGHSAKHCKFSNCRYCKFKHNTLLHLESSEPKPLSNPLPSALLSASPSTSDVALSANSMQLATSSHVFLSTALVNVTSATGKKYTARLLLDNGSTANFVTQSLAEKLGLSQRGMSTKVTDANITSLDRWKRIQYIRQHFWRRFHNEYTSLLQAKSKWFHSRGEVKPGSLVLIKDKTTPPLLWSLGRVTKTYPGVDGVTRVVELKTRRGTIRRAFNCICPLPIENV</sequence>
<gene>
    <name evidence="3" type="primary">LOC118281504</name>
</gene>
<dbReference type="OrthoDB" id="5989194at2759"/>
<dbReference type="PANTHER" id="PTHR47331">
    <property type="entry name" value="PHD-TYPE DOMAIN-CONTAINING PROTEIN"/>
    <property type="match status" value="1"/>
</dbReference>
<evidence type="ECO:0000259" key="1">
    <source>
        <dbReference type="Pfam" id="PF18701"/>
    </source>
</evidence>
<accession>A0A9R0F3E1</accession>
<dbReference type="InterPro" id="IPR040676">
    <property type="entry name" value="DUF5641"/>
</dbReference>
<dbReference type="Pfam" id="PF03564">
    <property type="entry name" value="DUF1759"/>
    <property type="match status" value="1"/>
</dbReference>
<dbReference type="GeneID" id="118281504"/>
<keyword evidence="2" id="KW-1185">Reference proteome</keyword>
<dbReference type="Pfam" id="PF18701">
    <property type="entry name" value="DUF5641"/>
    <property type="match status" value="1"/>
</dbReference>
<protein>
    <submittedName>
        <fullName evidence="3">Uncharacterized protein LOC118281504 isoform X1</fullName>
    </submittedName>
</protein>